<proteinExistence type="predicted"/>
<sequence length="347" mass="38593">MEEAVVRSYVHEENTIITTLCASIDAVLSYGIRQNMFTFFDDSTLSLCRRIAKFCPPAQHVLDRMDYHRNTMQFLPRHSAMAATPNGTLSRTGKLAQNTSTQFTGRLNGTGDNLGSSSTTPATQRNGRLGRTVSLRSTPVRYYEKYAIMADPCDGMLIADLLRGPCAVDYSRTRTTDYLYTDPPVAELIQRHGISGSLRSRQLPYVPPSSQTNTDREVRSISIHCLSSVHQPEDTVLPDNASPGHSCPTPLHDVSSLTSRTSSMTSVPQSTENGYMSECEPSVTPYSGSGSARVARRKLVLAAKEHVESMHQSVRSTLLYGKNNVHVQTVLFRLSRFFSYFFHLHFV</sequence>
<feature type="compositionally biased region" description="Low complexity" evidence="1">
    <location>
        <begin position="255"/>
        <end position="266"/>
    </location>
</feature>
<dbReference type="Gene3D" id="1.20.58.900">
    <property type="match status" value="1"/>
</dbReference>
<evidence type="ECO:0000313" key="2">
    <source>
        <dbReference type="EMBL" id="VDP85386.1"/>
    </source>
</evidence>
<dbReference type="InterPro" id="IPR037213">
    <property type="entry name" value="Run_dom_sf"/>
</dbReference>
<dbReference type="EMBL" id="UZAN01047444">
    <property type="protein sequence ID" value="VDP85386.1"/>
    <property type="molecule type" value="Genomic_DNA"/>
</dbReference>
<name>A0A183AR69_9TREM</name>
<dbReference type="AlphaFoldDB" id="A0A183AR69"/>
<dbReference type="Proteomes" id="UP000272942">
    <property type="component" value="Unassembled WGS sequence"/>
</dbReference>
<keyword evidence="3" id="KW-1185">Reference proteome</keyword>
<dbReference type="WBParaSite" id="ECPE_0000948301-mRNA-1">
    <property type="protein sequence ID" value="ECPE_0000948301-mRNA-1"/>
    <property type="gene ID" value="ECPE_0000948301"/>
</dbReference>
<dbReference type="SUPFAM" id="SSF140741">
    <property type="entry name" value="RUN domain-like"/>
    <property type="match status" value="1"/>
</dbReference>
<reference evidence="4" key="1">
    <citation type="submission" date="2016-06" db="UniProtKB">
        <authorList>
            <consortium name="WormBaseParasite"/>
        </authorList>
    </citation>
    <scope>IDENTIFICATION</scope>
</reference>
<evidence type="ECO:0000256" key="1">
    <source>
        <dbReference type="SAM" id="MobiDB-lite"/>
    </source>
</evidence>
<gene>
    <name evidence="2" type="ORF">ECPE_LOCUS9454</name>
</gene>
<dbReference type="OrthoDB" id="6285996at2759"/>
<evidence type="ECO:0000313" key="3">
    <source>
        <dbReference type="Proteomes" id="UP000272942"/>
    </source>
</evidence>
<feature type="region of interest" description="Disordered" evidence="1">
    <location>
        <begin position="102"/>
        <end position="128"/>
    </location>
</feature>
<evidence type="ECO:0000313" key="4">
    <source>
        <dbReference type="WBParaSite" id="ECPE_0000948301-mRNA-1"/>
    </source>
</evidence>
<accession>A0A183AR69</accession>
<feature type="region of interest" description="Disordered" evidence="1">
    <location>
        <begin position="252"/>
        <end position="288"/>
    </location>
</feature>
<organism evidence="4">
    <name type="scientific">Echinostoma caproni</name>
    <dbReference type="NCBI Taxonomy" id="27848"/>
    <lineage>
        <taxon>Eukaryota</taxon>
        <taxon>Metazoa</taxon>
        <taxon>Spiralia</taxon>
        <taxon>Lophotrochozoa</taxon>
        <taxon>Platyhelminthes</taxon>
        <taxon>Trematoda</taxon>
        <taxon>Digenea</taxon>
        <taxon>Plagiorchiida</taxon>
        <taxon>Echinostomata</taxon>
        <taxon>Echinostomatoidea</taxon>
        <taxon>Echinostomatidae</taxon>
        <taxon>Echinostoma</taxon>
    </lineage>
</organism>
<protein>
    <submittedName>
        <fullName evidence="4">Protein UL128</fullName>
    </submittedName>
</protein>
<feature type="compositionally biased region" description="Polar residues" evidence="1">
    <location>
        <begin position="102"/>
        <end position="126"/>
    </location>
</feature>
<reference evidence="2 3" key="2">
    <citation type="submission" date="2018-11" db="EMBL/GenBank/DDBJ databases">
        <authorList>
            <consortium name="Pathogen Informatics"/>
        </authorList>
    </citation>
    <scope>NUCLEOTIDE SEQUENCE [LARGE SCALE GENOMIC DNA]</scope>
    <source>
        <strain evidence="2 3">Egypt</strain>
    </source>
</reference>